<dbReference type="InterPro" id="IPR002347">
    <property type="entry name" value="SDR_fam"/>
</dbReference>
<dbReference type="InterPro" id="IPR050259">
    <property type="entry name" value="SDR"/>
</dbReference>
<organism evidence="3 4">
    <name type="scientific">Amycolatopsis thermophila</name>
    <dbReference type="NCBI Taxonomy" id="206084"/>
    <lineage>
        <taxon>Bacteria</taxon>
        <taxon>Bacillati</taxon>
        <taxon>Actinomycetota</taxon>
        <taxon>Actinomycetes</taxon>
        <taxon>Pseudonocardiales</taxon>
        <taxon>Pseudonocardiaceae</taxon>
        <taxon>Amycolatopsis</taxon>
    </lineage>
</organism>
<evidence type="ECO:0000256" key="1">
    <source>
        <dbReference type="ARBA" id="ARBA00006484"/>
    </source>
</evidence>
<sequence length="265" mass="27235">MSAQNRPALVTGGAGWIGSALSQALAAAGHPVAIGYSSGEERATALAEKITADGGTAIPVAFDLSGRDTIRSGLAEVRERLGQVSVVVNNAGVNVGKTVVRHTADEWERLIQVNLTGPAFLVRECLPAMFEAGWGRVVNISSAAGQTPFLAAGPYGASKAGLNMFTRVVALEVANKGVTSNALSPGVVASDMLTRHGDAILDLNVQAQSLKRPIEPGEIAAALAFLVSDEAAAINGHILAVDGGGPTFLPRVPKKQDRTGERSAP</sequence>
<dbReference type="RefSeq" id="WP_306998149.1">
    <property type="nucleotide sequence ID" value="NZ_JAUSUT010000001.1"/>
</dbReference>
<keyword evidence="4" id="KW-1185">Reference proteome</keyword>
<dbReference type="PRINTS" id="PR00081">
    <property type="entry name" value="GDHRDH"/>
</dbReference>
<gene>
    <name evidence="3" type="ORF">FB470_006717</name>
</gene>
<dbReference type="PANTHER" id="PTHR42879:SF2">
    <property type="entry name" value="3-OXOACYL-[ACYL-CARRIER-PROTEIN] REDUCTASE FABG"/>
    <property type="match status" value="1"/>
</dbReference>
<dbReference type="InterPro" id="IPR036291">
    <property type="entry name" value="NAD(P)-bd_dom_sf"/>
</dbReference>
<dbReference type="PANTHER" id="PTHR42879">
    <property type="entry name" value="3-OXOACYL-(ACYL-CARRIER-PROTEIN) REDUCTASE"/>
    <property type="match status" value="1"/>
</dbReference>
<reference evidence="3 4" key="1">
    <citation type="submission" date="2023-07" db="EMBL/GenBank/DDBJ databases">
        <title>Sequencing the genomes of 1000 actinobacteria strains.</title>
        <authorList>
            <person name="Klenk H.-P."/>
        </authorList>
    </citation>
    <scope>NUCLEOTIDE SEQUENCE [LARGE SCALE GENOMIC DNA]</scope>
    <source>
        <strain evidence="3 4">DSM 45805</strain>
    </source>
</reference>
<comment type="caution">
    <text evidence="3">The sequence shown here is derived from an EMBL/GenBank/DDBJ whole genome shotgun (WGS) entry which is preliminary data.</text>
</comment>
<proteinExistence type="inferred from homology"/>
<name>A0ABU0F5E7_9PSEU</name>
<evidence type="ECO:0000313" key="4">
    <source>
        <dbReference type="Proteomes" id="UP001229651"/>
    </source>
</evidence>
<accession>A0ABU0F5E7</accession>
<dbReference type="SUPFAM" id="SSF51735">
    <property type="entry name" value="NAD(P)-binding Rossmann-fold domains"/>
    <property type="match status" value="1"/>
</dbReference>
<protein>
    <submittedName>
        <fullName evidence="3">NAD(P)-dependent dehydrogenase (Short-subunit alcohol dehydrogenase family)</fullName>
    </submittedName>
</protein>
<dbReference type="EMBL" id="JAUSUT010000001">
    <property type="protein sequence ID" value="MDQ0382723.1"/>
    <property type="molecule type" value="Genomic_DNA"/>
</dbReference>
<dbReference type="PRINTS" id="PR00080">
    <property type="entry name" value="SDRFAMILY"/>
</dbReference>
<dbReference type="Proteomes" id="UP001229651">
    <property type="component" value="Unassembled WGS sequence"/>
</dbReference>
<dbReference type="Gene3D" id="3.40.50.720">
    <property type="entry name" value="NAD(P)-binding Rossmann-like Domain"/>
    <property type="match status" value="1"/>
</dbReference>
<dbReference type="CDD" id="cd05233">
    <property type="entry name" value="SDR_c"/>
    <property type="match status" value="1"/>
</dbReference>
<dbReference type="Pfam" id="PF00106">
    <property type="entry name" value="adh_short"/>
    <property type="match status" value="1"/>
</dbReference>
<evidence type="ECO:0000313" key="3">
    <source>
        <dbReference type="EMBL" id="MDQ0382723.1"/>
    </source>
</evidence>
<dbReference type="InterPro" id="IPR020904">
    <property type="entry name" value="Sc_DH/Rdtase_CS"/>
</dbReference>
<evidence type="ECO:0000256" key="2">
    <source>
        <dbReference type="RuleBase" id="RU000363"/>
    </source>
</evidence>
<comment type="similarity">
    <text evidence="1 2">Belongs to the short-chain dehydrogenases/reductases (SDR) family.</text>
</comment>
<dbReference type="PROSITE" id="PS00061">
    <property type="entry name" value="ADH_SHORT"/>
    <property type="match status" value="1"/>
</dbReference>